<dbReference type="SUPFAM" id="SSF51126">
    <property type="entry name" value="Pectin lyase-like"/>
    <property type="match status" value="1"/>
</dbReference>
<evidence type="ECO:0000256" key="1">
    <source>
        <dbReference type="ARBA" id="ARBA00008834"/>
    </source>
</evidence>
<dbReference type="AlphaFoldDB" id="A0A1M5ABS0"/>
<keyword evidence="5" id="KW-0732">Signal</keyword>
<dbReference type="RefSeq" id="WP_073349781.1">
    <property type="nucleotide sequence ID" value="NZ_FQVD01000015.1"/>
</dbReference>
<name>A0A1M5ABS0_9BACE</name>
<feature type="chain" id="PRO_5030031244" evidence="5">
    <location>
        <begin position="19"/>
        <end position="749"/>
    </location>
</feature>
<dbReference type="SUPFAM" id="SSF101596">
    <property type="entry name" value="Dextranase, N-terminal domain"/>
    <property type="match status" value="1"/>
</dbReference>
<feature type="signal peptide" evidence="5">
    <location>
        <begin position="1"/>
        <end position="18"/>
    </location>
</feature>
<sequence>MKNSILLVYFLFLVFASASCKEDDTMTVNVRFNEQAGYAPQELSSWAHAMFIFDNHSCTGLEMAPDQASLKDMSIEAGNRATVIAYESDKNLNFGKVGSGSASTDYYVSLKDINGDIPQIWMQHTPLNEATNGFAMKPLTSVITVNLLNAPETFEQISFSLPDMTDALYLSSGKVEALNTIQDKQITIKSGESGIKKAVFPMLKTDGSWVLTYNLKLQDTTLEGTLEVSKGIKAGQTLELNVDFSKYLSESLYTLAYRYTAYHADLWTEQKEEFFRLWPGDDTFKDKNKYYNVYVLQDKRWKTVDVRNTLCSDGPRHHAEIWNDWDNSKMLRDTMCYANFIDEFNGPVKIRVEKRTGGKFSSFQVRPSSYGIQPVECAKNTIEFTLPDWESRKVSVEFDGDRYHNLFLFPNRPDTNKPDVTASNVKYYGPGEHHTGSITLLENETLYIDEGATLYAEKLFVRGNNVTITGRGILSGEKNRHWGEDYANGDILMSVQGQGVGLKNFTLSGITIIDSPSWAVAIWNTDNVMIDNINLICWILNGDGIDLCSVAGATVKDSFIRTYDDCITLKVRFNNDPETDTKDVLIQKCIIWCDYARGIIIGPECGDWTWGTGGISNCLIEDCIVLEQSNGDGDFRAALSAVQQEQHGGGAAPMRNITFRNILIDDIQPTGRPICVEQTQQKNGCTMEDILFQNITIIDKSGCRYKSTVVTNNSWISRLTFDNITYNGAKIMGEGDHLQIQGNAEVFYK</sequence>
<organism evidence="6 7">
    <name type="scientific">Bacteroides faecichinchillae</name>
    <dbReference type="NCBI Taxonomy" id="871325"/>
    <lineage>
        <taxon>Bacteria</taxon>
        <taxon>Pseudomonadati</taxon>
        <taxon>Bacteroidota</taxon>
        <taxon>Bacteroidia</taxon>
        <taxon>Bacteroidales</taxon>
        <taxon>Bacteroidaceae</taxon>
        <taxon>Bacteroides</taxon>
    </lineage>
</organism>
<dbReference type="Gene3D" id="2.160.20.10">
    <property type="entry name" value="Single-stranded right-handed beta-helix, Pectin lyase-like"/>
    <property type="match status" value="1"/>
</dbReference>
<accession>A0A1M5ABS0</accession>
<reference evidence="6 7" key="1">
    <citation type="submission" date="2016-11" db="EMBL/GenBank/DDBJ databases">
        <authorList>
            <person name="Jaros S."/>
            <person name="Januszkiewicz K."/>
            <person name="Wedrychowicz H."/>
        </authorList>
    </citation>
    <scope>NUCLEOTIDE SEQUENCE [LARGE SCALE GENOMIC DNA]</scope>
    <source>
        <strain evidence="6 7">DSM 26883</strain>
    </source>
</reference>
<evidence type="ECO:0000313" key="7">
    <source>
        <dbReference type="Proteomes" id="UP000184436"/>
    </source>
</evidence>
<keyword evidence="7" id="KW-1185">Reference proteome</keyword>
<protein>
    <submittedName>
        <fullName evidence="6">Glycosyl hydrolases family 28</fullName>
    </submittedName>
</protein>
<evidence type="ECO:0000256" key="2">
    <source>
        <dbReference type="ARBA" id="ARBA00022801"/>
    </source>
</evidence>
<dbReference type="STRING" id="871325.SAMN05444349_1153"/>
<gene>
    <name evidence="6" type="ORF">SAMN05444349_1153</name>
</gene>
<evidence type="ECO:0000313" key="6">
    <source>
        <dbReference type="EMBL" id="SHF27713.1"/>
    </source>
</evidence>
<dbReference type="InterPro" id="IPR012334">
    <property type="entry name" value="Pectin_lyas_fold"/>
</dbReference>
<dbReference type="InterPro" id="IPR051801">
    <property type="entry name" value="GH28_Enzymes"/>
</dbReference>
<evidence type="ECO:0000256" key="5">
    <source>
        <dbReference type="SAM" id="SignalP"/>
    </source>
</evidence>
<evidence type="ECO:0000256" key="4">
    <source>
        <dbReference type="RuleBase" id="RU361169"/>
    </source>
</evidence>
<dbReference type="GO" id="GO:0005975">
    <property type="term" value="P:carbohydrate metabolic process"/>
    <property type="evidence" value="ECO:0007669"/>
    <property type="project" value="InterPro"/>
</dbReference>
<dbReference type="PANTHER" id="PTHR31339">
    <property type="entry name" value="PECTIN LYASE-RELATED"/>
    <property type="match status" value="1"/>
</dbReference>
<proteinExistence type="inferred from homology"/>
<dbReference type="InterPro" id="IPR011050">
    <property type="entry name" value="Pectin_lyase_fold/virulence"/>
</dbReference>
<keyword evidence="3 4" id="KW-0326">Glycosidase</keyword>
<dbReference type="EMBL" id="FQVD01000015">
    <property type="protein sequence ID" value="SHF27713.1"/>
    <property type="molecule type" value="Genomic_DNA"/>
</dbReference>
<dbReference type="PANTHER" id="PTHR31339:SF9">
    <property type="entry name" value="PLASMIN AND FIBRONECTIN-BINDING PROTEIN A"/>
    <property type="match status" value="1"/>
</dbReference>
<dbReference type="InterPro" id="IPR035953">
    <property type="entry name" value="Dextranase_N-ter"/>
</dbReference>
<comment type="similarity">
    <text evidence="1 4">Belongs to the glycosyl hydrolase 28 family.</text>
</comment>
<dbReference type="InterPro" id="IPR000743">
    <property type="entry name" value="Glyco_hydro_28"/>
</dbReference>
<dbReference type="GO" id="GO:0004650">
    <property type="term" value="F:polygalacturonase activity"/>
    <property type="evidence" value="ECO:0007669"/>
    <property type="project" value="InterPro"/>
</dbReference>
<keyword evidence="2 4" id="KW-0378">Hydrolase</keyword>
<dbReference type="PROSITE" id="PS51257">
    <property type="entry name" value="PROKAR_LIPOPROTEIN"/>
    <property type="match status" value="1"/>
</dbReference>
<dbReference type="Pfam" id="PF00295">
    <property type="entry name" value="Glyco_hydro_28"/>
    <property type="match status" value="1"/>
</dbReference>
<dbReference type="Proteomes" id="UP000184436">
    <property type="component" value="Unassembled WGS sequence"/>
</dbReference>
<evidence type="ECO:0000256" key="3">
    <source>
        <dbReference type="ARBA" id="ARBA00023295"/>
    </source>
</evidence>
<dbReference type="OrthoDB" id="9795222at2"/>